<dbReference type="RefSeq" id="WP_307256876.1">
    <property type="nucleotide sequence ID" value="NZ_JAUSUC010000011.1"/>
</dbReference>
<protein>
    <recommendedName>
        <fullName evidence="3">Spore germination protein</fullName>
    </recommendedName>
</protein>
<reference evidence="1" key="1">
    <citation type="submission" date="2023-07" db="EMBL/GenBank/DDBJ databases">
        <title>Genomic Encyclopedia of Type Strains, Phase IV (KMG-IV): sequencing the most valuable type-strain genomes for metagenomic binning, comparative biology and taxonomic classification.</title>
        <authorList>
            <person name="Goeker M."/>
        </authorList>
    </citation>
    <scope>NUCLEOTIDE SEQUENCE</scope>
    <source>
        <strain evidence="1">DSM 23947</strain>
    </source>
</reference>
<dbReference type="EMBL" id="JAUSUC010000011">
    <property type="protein sequence ID" value="MDQ0214878.1"/>
    <property type="molecule type" value="Genomic_DNA"/>
</dbReference>
<dbReference type="AlphaFoldDB" id="A0AAJ1WIX9"/>
<organism evidence="1 2">
    <name type="scientific">Oikeobacillus pervagus</name>
    <dbReference type="NCBI Taxonomy" id="1325931"/>
    <lineage>
        <taxon>Bacteria</taxon>
        <taxon>Bacillati</taxon>
        <taxon>Bacillota</taxon>
        <taxon>Bacilli</taxon>
        <taxon>Bacillales</taxon>
        <taxon>Bacillaceae</taxon>
        <taxon>Oikeobacillus</taxon>
    </lineage>
</organism>
<gene>
    <name evidence="1" type="ORF">J2S13_001275</name>
</gene>
<sequence length="76" mass="8426">MTPNIIFHNITIHVIEDNSGIFIGSNVMTNFSTNVHNKSGFGSVYGNHNQMSKNVHIFHDDDVIDTPIKSMTGVPK</sequence>
<dbReference type="Proteomes" id="UP001237207">
    <property type="component" value="Unassembled WGS sequence"/>
</dbReference>
<evidence type="ECO:0000313" key="2">
    <source>
        <dbReference type="Proteomes" id="UP001237207"/>
    </source>
</evidence>
<keyword evidence="2" id="KW-1185">Reference proteome</keyword>
<proteinExistence type="predicted"/>
<evidence type="ECO:0000313" key="1">
    <source>
        <dbReference type="EMBL" id="MDQ0214878.1"/>
    </source>
</evidence>
<name>A0AAJ1WIX9_9BACI</name>
<evidence type="ECO:0008006" key="3">
    <source>
        <dbReference type="Google" id="ProtNLM"/>
    </source>
</evidence>
<accession>A0AAJ1WIX9</accession>
<comment type="caution">
    <text evidence="1">The sequence shown here is derived from an EMBL/GenBank/DDBJ whole genome shotgun (WGS) entry which is preliminary data.</text>
</comment>